<feature type="domain" description="DUF6993" evidence="3">
    <location>
        <begin position="78"/>
        <end position="160"/>
    </location>
</feature>
<dbReference type="RefSeq" id="WP_191713354.1">
    <property type="nucleotide sequence ID" value="NZ_JACSPX010000003.1"/>
</dbReference>
<evidence type="ECO:0000313" key="5">
    <source>
        <dbReference type="Proteomes" id="UP000611521"/>
    </source>
</evidence>
<evidence type="ECO:0000259" key="3">
    <source>
        <dbReference type="Pfam" id="PF22504"/>
    </source>
</evidence>
<dbReference type="PROSITE" id="PS51257">
    <property type="entry name" value="PROKAR_LIPOPROTEIN"/>
    <property type="match status" value="1"/>
</dbReference>
<feature type="region of interest" description="Disordered" evidence="1">
    <location>
        <begin position="37"/>
        <end position="60"/>
    </location>
</feature>
<dbReference type="InterPro" id="IPR054262">
    <property type="entry name" value="DUF6993"/>
</dbReference>
<organism evidence="4 5">
    <name type="scientific">Microbacterium commune</name>
    <dbReference type="NCBI Taxonomy" id="2762219"/>
    <lineage>
        <taxon>Bacteria</taxon>
        <taxon>Bacillati</taxon>
        <taxon>Actinomycetota</taxon>
        <taxon>Actinomycetes</taxon>
        <taxon>Micrococcales</taxon>
        <taxon>Microbacteriaceae</taxon>
        <taxon>Microbacterium</taxon>
    </lineage>
</organism>
<gene>
    <name evidence="4" type="ORF">H9633_12370</name>
</gene>
<comment type="caution">
    <text evidence="4">The sequence shown here is derived from an EMBL/GenBank/DDBJ whole genome shotgun (WGS) entry which is preliminary data.</text>
</comment>
<feature type="signal peptide" evidence="2">
    <location>
        <begin position="1"/>
        <end position="33"/>
    </location>
</feature>
<dbReference type="Proteomes" id="UP000611521">
    <property type="component" value="Unassembled WGS sequence"/>
</dbReference>
<keyword evidence="5" id="KW-1185">Reference proteome</keyword>
<accession>A0ABR8W7X8</accession>
<dbReference type="EMBL" id="JACSPX010000003">
    <property type="protein sequence ID" value="MBD8013087.1"/>
    <property type="molecule type" value="Genomic_DNA"/>
</dbReference>
<protein>
    <recommendedName>
        <fullName evidence="3">DUF6993 domain-containing protein</fullName>
    </recommendedName>
</protein>
<feature type="chain" id="PRO_5045441087" description="DUF6993 domain-containing protein" evidence="2">
    <location>
        <begin position="34"/>
        <end position="167"/>
    </location>
</feature>
<evidence type="ECO:0000256" key="2">
    <source>
        <dbReference type="SAM" id="SignalP"/>
    </source>
</evidence>
<keyword evidence="2" id="KW-0732">Signal</keyword>
<feature type="compositionally biased region" description="Pro residues" evidence="1">
    <location>
        <begin position="39"/>
        <end position="48"/>
    </location>
</feature>
<sequence length="167" mass="16799">MHHRSSVPARRSARSCSLLVSAGALALALTACAPTAAPVTPPVSPSPAPAAAKSAPAPSASPTGADAALAAFTEVTARVWASDSRLQGRAYVDALEHAGFAKDAMQVTADRSTVGNPAESLQFSVAWSDTQCLVGQVGPSTGEPVTAVLPRLADGACLVGGTRPIDW</sequence>
<proteinExistence type="predicted"/>
<feature type="compositionally biased region" description="Low complexity" evidence="1">
    <location>
        <begin position="49"/>
        <end position="60"/>
    </location>
</feature>
<reference evidence="4 5" key="1">
    <citation type="submission" date="2020-08" db="EMBL/GenBank/DDBJ databases">
        <title>A Genomic Blueprint of the Chicken Gut Microbiome.</title>
        <authorList>
            <person name="Gilroy R."/>
            <person name="Ravi A."/>
            <person name="Getino M."/>
            <person name="Pursley I."/>
            <person name="Horton D.L."/>
            <person name="Alikhan N.-F."/>
            <person name="Baker D."/>
            <person name="Gharbi K."/>
            <person name="Hall N."/>
            <person name="Watson M."/>
            <person name="Adriaenssens E.M."/>
            <person name="Foster-Nyarko E."/>
            <person name="Jarju S."/>
            <person name="Secka A."/>
            <person name="Antonio M."/>
            <person name="Oren A."/>
            <person name="Chaudhuri R."/>
            <person name="La Ragione R.M."/>
            <person name="Hildebrand F."/>
            <person name="Pallen M.J."/>
        </authorList>
    </citation>
    <scope>NUCLEOTIDE SEQUENCE [LARGE SCALE GENOMIC DNA]</scope>
    <source>
        <strain evidence="4 5">Re1</strain>
    </source>
</reference>
<evidence type="ECO:0000313" key="4">
    <source>
        <dbReference type="EMBL" id="MBD8013087.1"/>
    </source>
</evidence>
<name>A0ABR8W7X8_9MICO</name>
<evidence type="ECO:0000256" key="1">
    <source>
        <dbReference type="SAM" id="MobiDB-lite"/>
    </source>
</evidence>
<dbReference type="Pfam" id="PF22504">
    <property type="entry name" value="DUF6993"/>
    <property type="match status" value="1"/>
</dbReference>